<dbReference type="Proteomes" id="UP000030661">
    <property type="component" value="Unassembled WGS sequence"/>
</dbReference>
<dbReference type="eggNOG" id="COG1606">
    <property type="taxonomic scope" value="Bacteria"/>
</dbReference>
<dbReference type="Pfam" id="PF06508">
    <property type="entry name" value="QueC"/>
    <property type="match status" value="1"/>
</dbReference>
<dbReference type="CDD" id="cd01990">
    <property type="entry name" value="LarE-like"/>
    <property type="match status" value="1"/>
</dbReference>
<dbReference type="STRING" id="1499967.U27_04314"/>
<dbReference type="InterPro" id="IPR018317">
    <property type="entry name" value="QueC"/>
</dbReference>
<dbReference type="PANTHER" id="PTHR43169:SF2">
    <property type="entry name" value="NAD_GMP SYNTHASE DOMAIN-CONTAINING PROTEIN"/>
    <property type="match status" value="1"/>
</dbReference>
<dbReference type="NCBIfam" id="TIGR00268">
    <property type="entry name" value="ATP-dependent sacrificial sulfur transferase LarE"/>
    <property type="match status" value="1"/>
</dbReference>
<dbReference type="SUPFAM" id="SSF52402">
    <property type="entry name" value="Adenine nucleotide alpha hydrolases-like"/>
    <property type="match status" value="1"/>
</dbReference>
<reference evidence="2" key="1">
    <citation type="journal article" date="2015" name="PeerJ">
        <title>First genomic representation of candidate bacterial phylum KSB3 points to enhanced environmental sensing as a trigger of wastewater bulking.</title>
        <authorList>
            <person name="Sekiguchi Y."/>
            <person name="Ohashi A."/>
            <person name="Parks D.H."/>
            <person name="Yamauchi T."/>
            <person name="Tyson G.W."/>
            <person name="Hugenholtz P."/>
        </authorList>
    </citation>
    <scope>NUCLEOTIDE SEQUENCE [LARGE SCALE GENOMIC DNA]</scope>
</reference>
<name>A0A081BYE4_VECG1</name>
<evidence type="ECO:0000313" key="2">
    <source>
        <dbReference type="EMBL" id="GAK57349.1"/>
    </source>
</evidence>
<proteinExistence type="predicted"/>
<dbReference type="PIRSF" id="PIRSF006661">
    <property type="entry name" value="PP-lp_UCP006661"/>
    <property type="match status" value="1"/>
</dbReference>
<evidence type="ECO:0008006" key="4">
    <source>
        <dbReference type="Google" id="ProtNLM"/>
    </source>
</evidence>
<organism evidence="2">
    <name type="scientific">Vecturithrix granuli</name>
    <dbReference type="NCBI Taxonomy" id="1499967"/>
    <lineage>
        <taxon>Bacteria</taxon>
        <taxon>Candidatus Moduliflexota</taxon>
        <taxon>Candidatus Vecturitrichia</taxon>
        <taxon>Candidatus Vecturitrichales</taxon>
        <taxon>Candidatus Vecturitrichaceae</taxon>
        <taxon>Candidatus Vecturithrix</taxon>
    </lineage>
</organism>
<sequence length="267" mass="31117">MTLQAKYERLQQILREMGSALAAFSGGVDSTLLLKAAHDALDEQVQAVTAWSKRYHELDERELKQLTTALDIRHHIIRYDEMNIPHFRENSPERCYYCKRWLFERFTQLAKEYALQVVVDGSNLDDVDDFRPGMRALQELGVRSPLREAGLTKQEIRTLSQAMALPTWNKPAMPCLATRVPYYTEITSEVLRKVQAAEAYLKQLGFREFRVRHHDKIARIELPRQDMIRVFQEQLDQPIIAHFKEIGYTYITLDLQGFRSGSMNEVL</sequence>
<dbReference type="InterPro" id="IPR005232">
    <property type="entry name" value="LarE"/>
</dbReference>
<dbReference type="EMBL" id="DF820466">
    <property type="protein sequence ID" value="GAK57349.1"/>
    <property type="molecule type" value="Genomic_DNA"/>
</dbReference>
<dbReference type="AlphaFoldDB" id="A0A081BYE4"/>
<dbReference type="PANTHER" id="PTHR43169">
    <property type="entry name" value="EXSB FAMILY PROTEIN"/>
    <property type="match status" value="1"/>
</dbReference>
<evidence type="ECO:0000313" key="3">
    <source>
        <dbReference type="Proteomes" id="UP000030661"/>
    </source>
</evidence>
<dbReference type="GO" id="GO:0016783">
    <property type="term" value="F:sulfurtransferase activity"/>
    <property type="evidence" value="ECO:0007669"/>
    <property type="project" value="InterPro"/>
</dbReference>
<keyword evidence="3" id="KW-1185">Reference proteome</keyword>
<dbReference type="InterPro" id="IPR052188">
    <property type="entry name" value="Ni-pincer_cofactor_biosynth"/>
</dbReference>
<evidence type="ECO:0000256" key="1">
    <source>
        <dbReference type="PIRSR" id="PIRSR006661-1"/>
    </source>
</evidence>
<gene>
    <name evidence="2" type="ORF">U27_04314</name>
</gene>
<feature type="active site" description="Nucleophile and sulfur donor" evidence="1">
    <location>
        <position position="175"/>
    </location>
</feature>
<dbReference type="Gene3D" id="3.40.50.620">
    <property type="entry name" value="HUPs"/>
    <property type="match status" value="1"/>
</dbReference>
<dbReference type="InterPro" id="IPR014729">
    <property type="entry name" value="Rossmann-like_a/b/a_fold"/>
</dbReference>
<accession>A0A081BYE4</accession>
<protein>
    <recommendedName>
        <fullName evidence="4">NAD/GMP synthase domain-containing protein</fullName>
    </recommendedName>
</protein>
<dbReference type="HOGENOM" id="CLU_061181_2_0_0"/>